<gene>
    <name evidence="1" type="ORF">OCTVUL_1B000604</name>
</gene>
<organism evidence="1 2">
    <name type="scientific">Octopus vulgaris</name>
    <name type="common">Common octopus</name>
    <dbReference type="NCBI Taxonomy" id="6645"/>
    <lineage>
        <taxon>Eukaryota</taxon>
        <taxon>Metazoa</taxon>
        <taxon>Spiralia</taxon>
        <taxon>Lophotrochozoa</taxon>
        <taxon>Mollusca</taxon>
        <taxon>Cephalopoda</taxon>
        <taxon>Coleoidea</taxon>
        <taxon>Octopodiformes</taxon>
        <taxon>Octopoda</taxon>
        <taxon>Incirrata</taxon>
        <taxon>Octopodidae</taxon>
        <taxon>Octopus</taxon>
    </lineage>
</organism>
<name>A0AA36FD83_OCTVU</name>
<evidence type="ECO:0000313" key="1">
    <source>
        <dbReference type="EMBL" id="CAI9734766.1"/>
    </source>
</evidence>
<evidence type="ECO:0000313" key="2">
    <source>
        <dbReference type="Proteomes" id="UP001162480"/>
    </source>
</evidence>
<dbReference type="EMBL" id="OX597829">
    <property type="protein sequence ID" value="CAI9734766.1"/>
    <property type="molecule type" value="Genomic_DNA"/>
</dbReference>
<proteinExistence type="predicted"/>
<protein>
    <submittedName>
        <fullName evidence="1">Uncharacterized protein</fullName>
    </submittedName>
</protein>
<keyword evidence="2" id="KW-1185">Reference proteome</keyword>
<dbReference type="Proteomes" id="UP001162480">
    <property type="component" value="Chromosome 16"/>
</dbReference>
<reference evidence="1" key="1">
    <citation type="submission" date="2023-08" db="EMBL/GenBank/DDBJ databases">
        <authorList>
            <person name="Alioto T."/>
            <person name="Alioto T."/>
            <person name="Gomez Garrido J."/>
        </authorList>
    </citation>
    <scope>NUCLEOTIDE SEQUENCE</scope>
</reference>
<sequence>MVSIELSRMRQQRNDYQELLELMMIFLDSILKKGISFLTPGADIDPEISKPAAKEFSIYFWYLAPETVALSIFDDNVPTEELFQLAIGKFDSGCF</sequence>
<dbReference type="AlphaFoldDB" id="A0AA36FD83"/>
<accession>A0AA36FD83</accession>